<dbReference type="AlphaFoldDB" id="A0A841KUF0"/>
<protein>
    <recommendedName>
        <fullName evidence="3">Uroporphyrinogen decarboxylase</fullName>
    </recommendedName>
</protein>
<dbReference type="EMBL" id="JACHEN010000022">
    <property type="protein sequence ID" value="MBB6217334.1"/>
    <property type="molecule type" value="Genomic_DNA"/>
</dbReference>
<reference evidence="1 2" key="1">
    <citation type="submission" date="2020-08" db="EMBL/GenBank/DDBJ databases">
        <title>Genomic Encyclopedia of Type Strains, Phase IV (KMG-IV): sequencing the most valuable type-strain genomes for metagenomic binning, comparative biology and taxonomic classification.</title>
        <authorList>
            <person name="Goeker M."/>
        </authorList>
    </citation>
    <scope>NUCLEOTIDE SEQUENCE [LARGE SCALE GENOMIC DNA]</scope>
    <source>
        <strain evidence="1 2">DSM 103526</strain>
    </source>
</reference>
<dbReference type="Gene3D" id="3.20.20.210">
    <property type="match status" value="1"/>
</dbReference>
<dbReference type="InterPro" id="IPR038071">
    <property type="entry name" value="UROD/MetE-like_sf"/>
</dbReference>
<evidence type="ECO:0000313" key="1">
    <source>
        <dbReference type="EMBL" id="MBB6217334.1"/>
    </source>
</evidence>
<gene>
    <name evidence="1" type="ORF">HNQ80_003453</name>
</gene>
<proteinExistence type="predicted"/>
<dbReference type="SUPFAM" id="SSF51726">
    <property type="entry name" value="UROD/MetE-like"/>
    <property type="match status" value="1"/>
</dbReference>
<dbReference type="Proteomes" id="UP000579281">
    <property type="component" value="Unassembled WGS sequence"/>
</dbReference>
<evidence type="ECO:0000313" key="2">
    <source>
        <dbReference type="Proteomes" id="UP000579281"/>
    </source>
</evidence>
<comment type="caution">
    <text evidence="1">The sequence shown here is derived from an EMBL/GenBank/DDBJ whole genome shotgun (WGS) entry which is preliminary data.</text>
</comment>
<sequence length="454" mass="52276">MSDVKALQQERISIFRDVFDNKIPKRVPVNMSIPFEALAEFGGHDIVEAQWNPMIIEETLDKLCQTWYTDVCPGGSSLRYPSYYQALDSQSFVMGSNGFFQHPEVVGMLPEEYDYLIEKPYDCLLEKVIPRQYKALNLDDPVNMAISFSKAILGYNADMMTGGALMGKMIEKYGYYPGGPIASGGFTEAPFDFLADQLRSFKGVSMDVRRMPEKVAEACEALYPIVLKKGMPKVVSNYSHVFLPLHMPTFMREKDFEKLWWPSFKKLLDEYASLGIHCRIFCEDNWDRYLDYLYELPTDTLLQFEYGDPKLIKEKLGKKHIITGLFPVTYLKTHTKEECVAKAKEYIDILAPGGKYIFCLDKNPLSIKDIKMENLMAVTECVRDYGVYSNAGETAGMQFNKDDYKALPSRKLESKYFKTWEEYKALYPTVSDFGQEKLQGAEERIFQFLMFLLL</sequence>
<name>A0A841KUF0_9FIRM</name>
<evidence type="ECO:0008006" key="3">
    <source>
        <dbReference type="Google" id="ProtNLM"/>
    </source>
</evidence>
<organism evidence="1 2">
    <name type="scientific">Anaerosolibacter carboniphilus</name>
    <dbReference type="NCBI Taxonomy" id="1417629"/>
    <lineage>
        <taxon>Bacteria</taxon>
        <taxon>Bacillati</taxon>
        <taxon>Bacillota</taxon>
        <taxon>Clostridia</taxon>
        <taxon>Peptostreptococcales</taxon>
        <taxon>Thermotaleaceae</taxon>
        <taxon>Anaerosolibacter</taxon>
    </lineage>
</organism>
<accession>A0A841KUF0</accession>
<dbReference type="RefSeq" id="WP_184311833.1">
    <property type="nucleotide sequence ID" value="NZ_JACHEN010000022.1"/>
</dbReference>
<keyword evidence="2" id="KW-1185">Reference proteome</keyword>